<feature type="compositionally biased region" description="Basic residues" evidence="1">
    <location>
        <begin position="609"/>
        <end position="618"/>
    </location>
</feature>
<evidence type="ECO:0000256" key="1">
    <source>
        <dbReference type="SAM" id="MobiDB-lite"/>
    </source>
</evidence>
<dbReference type="OrthoDB" id="442722at2759"/>
<comment type="caution">
    <text evidence="2">The sequence shown here is derived from an EMBL/GenBank/DDBJ whole genome shotgun (WGS) entry which is preliminary data.</text>
</comment>
<organism evidence="2 3">
    <name type="scientific">Symbiodinium necroappetens</name>
    <dbReference type="NCBI Taxonomy" id="1628268"/>
    <lineage>
        <taxon>Eukaryota</taxon>
        <taxon>Sar</taxon>
        <taxon>Alveolata</taxon>
        <taxon>Dinophyceae</taxon>
        <taxon>Suessiales</taxon>
        <taxon>Symbiodiniaceae</taxon>
        <taxon>Symbiodinium</taxon>
    </lineage>
</organism>
<gene>
    <name evidence="2" type="ORF">SNEC2469_LOCUS27292</name>
</gene>
<feature type="region of interest" description="Disordered" evidence="1">
    <location>
        <begin position="604"/>
        <end position="632"/>
    </location>
</feature>
<sequence>MAAENRRPLHVGVLNGEVVLDMRGKLRLISPDEEFFALIFQLDKVIASDPGEAELALWLNLIRSWTFVFELMPSLDQCYWRSINLREHVGTSFDVFYRSCIQRAYEVIQFKLEEERKDPATTLGASAVFQAWMANVKFSTLATGDKAFKLSFVDACLTVYNRMLCIPEVEVLILKGEERNGKDNVWTSIYQLEEVVKKIGIGAGATERTKWVVSAIQDQVDNELLQTSACSTRNLKGQGLPSNKGTVDLFLFKLGVRDLALSTWLEEAGSAVPPHNKDAVRRVFADFATYRQFFGTKVERDTVDMSWLGSFSKTLKEYVTFIEDACFGNKLDRKLKSALAAGAKPPDLPDREEFMAEFKVFRDGWVKERGEVPEQAPQDADGVLASDNADAGQVGQIVQLSFMRLGSLAKGQVDEAKATHEKNLVARHLKSLSEEDLAVVKDLETRAHRLVRSSVKLIVEPERQAVLQEELKSSAIAGIIAAKDKTVLVYYDQKAAGESVTAPHLRVPPLKADRVKTAIQSTCAFADSGGELPMNCMFMISDAGKAGNDRAILNSFMNEGGASMAKHHKSLFVGYKEADLIARLERFKSTAQLNQLETVHVVTSSSAAKQKRRNRRAAHMKDDTSSGNMLSRMPLPESTWVETCGTKKKLFGSQMRIAVGGQTDGEALNTKDGDYEPVFWHSASPLVLEELFRSESWADAVIDWTPTDVTAKKTIDLGIPYVGICYTETHKELLLTRLASLALKDCLTEGHSLYMPAVAKILEIPGLQKKPAAKAAPKVAAGAAAGAAAAAGVIKSEGDENQNQGQKRPLEATGDEAQQAHLKLKQRLEALAKK</sequence>
<dbReference type="Proteomes" id="UP000601435">
    <property type="component" value="Unassembled WGS sequence"/>
</dbReference>
<feature type="region of interest" description="Disordered" evidence="1">
    <location>
        <begin position="795"/>
        <end position="819"/>
    </location>
</feature>
<evidence type="ECO:0000313" key="3">
    <source>
        <dbReference type="Proteomes" id="UP000601435"/>
    </source>
</evidence>
<dbReference type="AlphaFoldDB" id="A0A813ACU5"/>
<name>A0A813ACU5_9DINO</name>
<reference evidence="2" key="1">
    <citation type="submission" date="2021-02" db="EMBL/GenBank/DDBJ databases">
        <authorList>
            <person name="Dougan E. K."/>
            <person name="Rhodes N."/>
            <person name="Thang M."/>
            <person name="Chan C."/>
        </authorList>
    </citation>
    <scope>NUCLEOTIDE SEQUENCE</scope>
</reference>
<protein>
    <submittedName>
        <fullName evidence="2">Uncharacterized protein</fullName>
    </submittedName>
</protein>
<accession>A0A813ACU5</accession>
<evidence type="ECO:0000313" key="2">
    <source>
        <dbReference type="EMBL" id="CAE7861416.1"/>
    </source>
</evidence>
<dbReference type="EMBL" id="CAJNJA010057236">
    <property type="protein sequence ID" value="CAE7861416.1"/>
    <property type="molecule type" value="Genomic_DNA"/>
</dbReference>
<proteinExistence type="predicted"/>
<keyword evidence="3" id="KW-1185">Reference proteome</keyword>